<comment type="subcellular location">
    <subcellularLocation>
        <location evidence="1">Cell membrane</location>
        <topology evidence="1">Multi-pass membrane protein</topology>
    </subcellularLocation>
</comment>
<evidence type="ECO:0000256" key="2">
    <source>
        <dbReference type="ARBA" id="ARBA00022475"/>
    </source>
</evidence>
<dbReference type="EMBL" id="CP013979">
    <property type="protein sequence ID" value="ANJ27356.1"/>
    <property type="molecule type" value="Genomic_DNA"/>
</dbReference>
<protein>
    <recommendedName>
        <fullName evidence="7">Cardiolipin synthase N-terminal domain-containing protein</fullName>
    </recommendedName>
</protein>
<name>A0A191WGH2_9MICO</name>
<dbReference type="AlphaFoldDB" id="A0A191WGH2"/>
<evidence type="ECO:0000256" key="1">
    <source>
        <dbReference type="ARBA" id="ARBA00004651"/>
    </source>
</evidence>
<dbReference type="InterPro" id="IPR027379">
    <property type="entry name" value="CLS_N"/>
</dbReference>
<sequence>MGDVANPVIPVWFDIVWSAAAVIAIALTVVALIVLARTAKRLPLNHALIWTMVVLFVPVLGPIAWLAIGNRAISPEYNN</sequence>
<organism evidence="8 9">
    <name type="scientific">Agromyces aureus</name>
    <dbReference type="NCBI Taxonomy" id="453304"/>
    <lineage>
        <taxon>Bacteria</taxon>
        <taxon>Bacillati</taxon>
        <taxon>Actinomycetota</taxon>
        <taxon>Actinomycetes</taxon>
        <taxon>Micrococcales</taxon>
        <taxon>Microbacteriaceae</taxon>
        <taxon>Agromyces</taxon>
    </lineage>
</organism>
<dbReference type="Pfam" id="PF13396">
    <property type="entry name" value="PLDc_N"/>
    <property type="match status" value="1"/>
</dbReference>
<reference evidence="9" key="2">
    <citation type="submission" date="2016-01" db="EMBL/GenBank/DDBJ databases">
        <title>Complete genome sequence of Agromyces aureus AR33T and comparison with related organisms.</title>
        <authorList>
            <person name="Corretto E."/>
            <person name="Antonielli L."/>
            <person name="Sessitsch A."/>
            <person name="Brader G."/>
        </authorList>
    </citation>
    <scope>NUCLEOTIDE SEQUENCE [LARGE SCALE GENOMIC DNA]</scope>
    <source>
        <strain evidence="9">AR33</strain>
    </source>
</reference>
<dbReference type="STRING" id="453304.ATC03_12135"/>
<evidence type="ECO:0000256" key="6">
    <source>
        <dbReference type="SAM" id="Phobius"/>
    </source>
</evidence>
<evidence type="ECO:0000256" key="3">
    <source>
        <dbReference type="ARBA" id="ARBA00022692"/>
    </source>
</evidence>
<feature type="domain" description="Cardiolipin synthase N-terminal" evidence="7">
    <location>
        <begin position="26"/>
        <end position="69"/>
    </location>
</feature>
<accession>A0A191WGH2</accession>
<keyword evidence="3 6" id="KW-0812">Transmembrane</keyword>
<evidence type="ECO:0000259" key="7">
    <source>
        <dbReference type="Pfam" id="PF13396"/>
    </source>
</evidence>
<dbReference type="Proteomes" id="UP000078437">
    <property type="component" value="Chromosome"/>
</dbReference>
<evidence type="ECO:0000313" key="8">
    <source>
        <dbReference type="EMBL" id="ANJ27356.1"/>
    </source>
</evidence>
<evidence type="ECO:0000313" key="9">
    <source>
        <dbReference type="Proteomes" id="UP000078437"/>
    </source>
</evidence>
<keyword evidence="2" id="KW-1003">Cell membrane</keyword>
<dbReference type="RefSeq" id="WP_067877394.1">
    <property type="nucleotide sequence ID" value="NZ_CP013979.1"/>
</dbReference>
<proteinExistence type="predicted"/>
<keyword evidence="4 6" id="KW-1133">Transmembrane helix</keyword>
<feature type="transmembrane region" description="Helical" evidence="6">
    <location>
        <begin position="47"/>
        <end position="68"/>
    </location>
</feature>
<evidence type="ECO:0000256" key="5">
    <source>
        <dbReference type="ARBA" id="ARBA00023136"/>
    </source>
</evidence>
<reference evidence="8 9" key="1">
    <citation type="journal article" date="2016" name="Int. J. Syst. Evol. Microbiol.">
        <title>Agromyces aureus sp. nov., isolated from the rhizosphere of Salix caprea L. grown in a heavy-metal-contaminated soil.</title>
        <authorList>
            <person name="Corretto E."/>
            <person name="Antonielli L."/>
            <person name="Sessitsch A."/>
            <person name="Compant S."/>
            <person name="Gorfer M."/>
            <person name="Kuffner M."/>
            <person name="Brader G."/>
        </authorList>
    </citation>
    <scope>NUCLEOTIDE SEQUENCE [LARGE SCALE GENOMIC DNA]</scope>
    <source>
        <strain evidence="8 9">AR33</strain>
    </source>
</reference>
<feature type="transmembrane region" description="Helical" evidence="6">
    <location>
        <begin position="15"/>
        <end position="35"/>
    </location>
</feature>
<dbReference type="KEGG" id="agy:ATC03_12135"/>
<gene>
    <name evidence="8" type="ORF">ATC03_12135</name>
</gene>
<keyword evidence="5 6" id="KW-0472">Membrane</keyword>
<keyword evidence="9" id="KW-1185">Reference proteome</keyword>
<evidence type="ECO:0000256" key="4">
    <source>
        <dbReference type="ARBA" id="ARBA00022989"/>
    </source>
</evidence>
<dbReference type="GO" id="GO:0005886">
    <property type="term" value="C:plasma membrane"/>
    <property type="evidence" value="ECO:0007669"/>
    <property type="project" value="UniProtKB-SubCell"/>
</dbReference>
<dbReference type="OrthoDB" id="4468841at2"/>